<dbReference type="GO" id="GO:0006351">
    <property type="term" value="P:DNA-templated transcription"/>
    <property type="evidence" value="ECO:0007669"/>
    <property type="project" value="InterPro"/>
</dbReference>
<dbReference type="InterPro" id="IPR004827">
    <property type="entry name" value="bZIP"/>
</dbReference>
<dbReference type="EMBL" id="JAVXUP010001277">
    <property type="protein sequence ID" value="KAK3013685.1"/>
    <property type="molecule type" value="Genomic_DNA"/>
</dbReference>
<dbReference type="GO" id="GO:0000981">
    <property type="term" value="F:DNA-binding transcription factor activity, RNA polymerase II-specific"/>
    <property type="evidence" value="ECO:0007669"/>
    <property type="project" value="TreeGrafter"/>
</dbReference>
<dbReference type="SMART" id="SM00338">
    <property type="entry name" value="BRLZ"/>
    <property type="match status" value="1"/>
</dbReference>
<sequence>MDDGEVELSDQFLLPNPNSSTCVQVSISMDSDIDELLKNVRTCTHTHTCNPPGPEAAHTHTCFHTHTQVLPSEKDDVSEEQENRASKKPRRPLGNREAVRKYREKKKAHTAYLEEEVNKLRVANQQLIRKLQGQAVLEAEVVRLRRLLMDLRGKIDDELGVFRLQKGCNRVTLLKADDCGLQSNAAGTMGASCLNNMPCFLPIEDMPLQGISIDDNGEKAAAAWGGQCQPAIANCQAYTSDIVSAERCAMDSVEKLVASAAQAE</sequence>
<evidence type="ECO:0000313" key="3">
    <source>
        <dbReference type="EMBL" id="KAK3013685.1"/>
    </source>
</evidence>
<dbReference type="PANTHER" id="PTHR23334">
    <property type="entry name" value="CCAAT/ENHANCER BINDING PROTEIN"/>
    <property type="match status" value="1"/>
</dbReference>
<dbReference type="InterPro" id="IPR031106">
    <property type="entry name" value="C/EBP"/>
</dbReference>
<dbReference type="Proteomes" id="UP001188597">
    <property type="component" value="Unassembled WGS sequence"/>
</dbReference>
<feature type="domain" description="BZIP" evidence="2">
    <location>
        <begin position="85"/>
        <end position="151"/>
    </location>
</feature>
<evidence type="ECO:0000313" key="4">
    <source>
        <dbReference type="Proteomes" id="UP001188597"/>
    </source>
</evidence>
<dbReference type="SUPFAM" id="SSF57959">
    <property type="entry name" value="Leucine zipper domain"/>
    <property type="match status" value="1"/>
</dbReference>
<dbReference type="Gene3D" id="1.20.5.170">
    <property type="match status" value="1"/>
</dbReference>
<comment type="caution">
    <text evidence="3">The sequence shown here is derived from an EMBL/GenBank/DDBJ whole genome shotgun (WGS) entry which is preliminary data.</text>
</comment>
<dbReference type="AlphaFoldDB" id="A0AA88VYA3"/>
<evidence type="ECO:0000256" key="1">
    <source>
        <dbReference type="SAM" id="MobiDB-lite"/>
    </source>
</evidence>
<proteinExistence type="predicted"/>
<name>A0AA88VYA3_9ASTE</name>
<protein>
    <recommendedName>
        <fullName evidence="2">BZIP domain-containing protein</fullName>
    </recommendedName>
</protein>
<gene>
    <name evidence="3" type="ORF">RJ639_008671</name>
</gene>
<dbReference type="PROSITE" id="PS50217">
    <property type="entry name" value="BZIP"/>
    <property type="match status" value="1"/>
</dbReference>
<dbReference type="Pfam" id="PF07716">
    <property type="entry name" value="bZIP_2"/>
    <property type="match status" value="1"/>
</dbReference>
<accession>A0AA88VYA3</accession>
<dbReference type="PANTHER" id="PTHR23334:SF20">
    <property type="entry name" value="BASIC LEUCINE ZIPPER 24"/>
    <property type="match status" value="1"/>
</dbReference>
<dbReference type="CDD" id="cd14686">
    <property type="entry name" value="bZIP"/>
    <property type="match status" value="1"/>
</dbReference>
<dbReference type="InterPro" id="IPR046347">
    <property type="entry name" value="bZIP_sf"/>
</dbReference>
<feature type="region of interest" description="Disordered" evidence="1">
    <location>
        <begin position="69"/>
        <end position="97"/>
    </location>
</feature>
<reference evidence="3" key="1">
    <citation type="submission" date="2022-12" db="EMBL/GenBank/DDBJ databases">
        <title>Draft genome assemblies for two species of Escallonia (Escalloniales).</title>
        <authorList>
            <person name="Chanderbali A."/>
            <person name="Dervinis C."/>
            <person name="Anghel I."/>
            <person name="Soltis D."/>
            <person name="Soltis P."/>
            <person name="Zapata F."/>
        </authorList>
    </citation>
    <scope>NUCLEOTIDE SEQUENCE</scope>
    <source>
        <strain evidence="3">UCBG64.0493</strain>
        <tissue evidence="3">Leaf</tissue>
    </source>
</reference>
<organism evidence="3 4">
    <name type="scientific">Escallonia herrerae</name>
    <dbReference type="NCBI Taxonomy" id="1293975"/>
    <lineage>
        <taxon>Eukaryota</taxon>
        <taxon>Viridiplantae</taxon>
        <taxon>Streptophyta</taxon>
        <taxon>Embryophyta</taxon>
        <taxon>Tracheophyta</taxon>
        <taxon>Spermatophyta</taxon>
        <taxon>Magnoliopsida</taxon>
        <taxon>eudicotyledons</taxon>
        <taxon>Gunneridae</taxon>
        <taxon>Pentapetalae</taxon>
        <taxon>asterids</taxon>
        <taxon>campanulids</taxon>
        <taxon>Escalloniales</taxon>
        <taxon>Escalloniaceae</taxon>
        <taxon>Escallonia</taxon>
    </lineage>
</organism>
<dbReference type="GO" id="GO:0000978">
    <property type="term" value="F:RNA polymerase II cis-regulatory region sequence-specific DNA binding"/>
    <property type="evidence" value="ECO:0007669"/>
    <property type="project" value="TreeGrafter"/>
</dbReference>
<keyword evidence="4" id="KW-1185">Reference proteome</keyword>
<evidence type="ECO:0000259" key="2">
    <source>
        <dbReference type="PROSITE" id="PS50217"/>
    </source>
</evidence>